<feature type="transmembrane region" description="Helical" evidence="7">
    <location>
        <begin position="83"/>
        <end position="106"/>
    </location>
</feature>
<evidence type="ECO:0000256" key="6">
    <source>
        <dbReference type="ARBA" id="ARBA00023136"/>
    </source>
</evidence>
<dbReference type="PROSITE" id="PS50928">
    <property type="entry name" value="ABC_TM1"/>
    <property type="match status" value="1"/>
</dbReference>
<accession>A0A2Z4JE19</accession>
<protein>
    <submittedName>
        <fullName evidence="9">Sugar ABC transporter permease</fullName>
    </submittedName>
</protein>
<gene>
    <name evidence="9" type="ORF">DN051_41860</name>
</gene>
<evidence type="ECO:0000313" key="10">
    <source>
        <dbReference type="Proteomes" id="UP000249616"/>
    </source>
</evidence>
<keyword evidence="9" id="KW-0614">Plasmid</keyword>
<dbReference type="KEGG" id="scad:DN051_41860"/>
<feature type="transmembrane region" description="Helical" evidence="7">
    <location>
        <begin position="163"/>
        <end position="182"/>
    </location>
</feature>
<evidence type="ECO:0000256" key="1">
    <source>
        <dbReference type="ARBA" id="ARBA00004651"/>
    </source>
</evidence>
<evidence type="ECO:0000256" key="3">
    <source>
        <dbReference type="ARBA" id="ARBA00022475"/>
    </source>
</evidence>
<keyword evidence="2" id="KW-0813">Transport</keyword>
<feature type="transmembrane region" description="Helical" evidence="7">
    <location>
        <begin position="26"/>
        <end position="47"/>
    </location>
</feature>
<dbReference type="InterPro" id="IPR000515">
    <property type="entry name" value="MetI-like"/>
</dbReference>
<feature type="transmembrane region" description="Helical" evidence="7">
    <location>
        <begin position="276"/>
        <end position="297"/>
    </location>
</feature>
<organism evidence="9 10">
    <name type="scientific">Streptomyces cadmiisoli</name>
    <dbReference type="NCBI Taxonomy" id="2184053"/>
    <lineage>
        <taxon>Bacteria</taxon>
        <taxon>Bacillati</taxon>
        <taxon>Actinomycetota</taxon>
        <taxon>Actinomycetes</taxon>
        <taxon>Kitasatosporales</taxon>
        <taxon>Streptomycetaceae</taxon>
        <taxon>Streptomyces</taxon>
        <taxon>Streptomyces aurantiacus group</taxon>
    </lineage>
</organism>
<sequence>MKQRSASPPPAAPVVRRRPLRQRLTGWAFVLPFAIPFLLAVVAPIAYTAGLSLFQERLIGGVTFVGLDNYREQLSDPRFWDGVIRVGIFLVIQVPLMMLLALGAALALDSARLYAPSIFRLGIFLPYAVPGVVASLLWGYIYGAQFGLVGDLNEMFGLGLPDPLSSALILPSISNIGLWLYVGYNMLVFYAALQSIPSELFEAATIDGAGTWHVIVGIKLPAIRGTLVFTTIFSVIGGFQLFNEPNILRDMVPNVISTDFTPNMYAYTLSFAGQQYNSAATVAMIMGVVTAVVAFAVQRRGMKGAV</sequence>
<dbReference type="PANTHER" id="PTHR30193:SF41">
    <property type="entry name" value="DIACETYLCHITOBIOSE UPTAKE SYSTEM PERMEASE PROTEIN NGCF"/>
    <property type="match status" value="1"/>
</dbReference>
<evidence type="ECO:0000256" key="4">
    <source>
        <dbReference type="ARBA" id="ARBA00022692"/>
    </source>
</evidence>
<feature type="transmembrane region" description="Helical" evidence="7">
    <location>
        <begin position="222"/>
        <end position="242"/>
    </location>
</feature>
<keyword evidence="6 7" id="KW-0472">Membrane</keyword>
<dbReference type="Proteomes" id="UP000249616">
    <property type="component" value="Plasmid unnamed1"/>
</dbReference>
<evidence type="ECO:0000256" key="5">
    <source>
        <dbReference type="ARBA" id="ARBA00022989"/>
    </source>
</evidence>
<dbReference type="CDD" id="cd06261">
    <property type="entry name" value="TM_PBP2"/>
    <property type="match status" value="1"/>
</dbReference>
<keyword evidence="10" id="KW-1185">Reference proteome</keyword>
<dbReference type="EMBL" id="CP030074">
    <property type="protein sequence ID" value="AWW43160.1"/>
    <property type="molecule type" value="Genomic_DNA"/>
</dbReference>
<dbReference type="InterPro" id="IPR035906">
    <property type="entry name" value="MetI-like_sf"/>
</dbReference>
<dbReference type="Gene3D" id="1.10.3720.10">
    <property type="entry name" value="MetI-like"/>
    <property type="match status" value="1"/>
</dbReference>
<reference evidence="10" key="1">
    <citation type="submission" date="2018-06" db="EMBL/GenBank/DDBJ databases">
        <authorList>
            <person name="Li K."/>
        </authorList>
    </citation>
    <scope>NUCLEOTIDE SEQUENCE [LARGE SCALE GENOMIC DNA]</scope>
    <source>
        <strain evidence="10">ZFG47</strain>
        <plasmid evidence="10">unnamed1</plasmid>
    </source>
</reference>
<feature type="transmembrane region" description="Helical" evidence="7">
    <location>
        <begin position="118"/>
        <end position="143"/>
    </location>
</feature>
<name>A0A2Z4JE19_9ACTN</name>
<evidence type="ECO:0000259" key="8">
    <source>
        <dbReference type="PROSITE" id="PS50928"/>
    </source>
</evidence>
<evidence type="ECO:0000256" key="2">
    <source>
        <dbReference type="ARBA" id="ARBA00022448"/>
    </source>
</evidence>
<proteinExistence type="predicted"/>
<comment type="subcellular location">
    <subcellularLocation>
        <location evidence="1">Cell membrane</location>
        <topology evidence="1">Multi-pass membrane protein</topology>
    </subcellularLocation>
</comment>
<feature type="domain" description="ABC transmembrane type-1" evidence="8">
    <location>
        <begin position="83"/>
        <end position="297"/>
    </location>
</feature>
<evidence type="ECO:0000313" key="9">
    <source>
        <dbReference type="EMBL" id="AWW43160.1"/>
    </source>
</evidence>
<keyword evidence="4 7" id="KW-0812">Transmembrane</keyword>
<dbReference type="SUPFAM" id="SSF161098">
    <property type="entry name" value="MetI-like"/>
    <property type="match status" value="1"/>
</dbReference>
<dbReference type="PANTHER" id="PTHR30193">
    <property type="entry name" value="ABC TRANSPORTER PERMEASE PROTEIN"/>
    <property type="match status" value="1"/>
</dbReference>
<dbReference type="AlphaFoldDB" id="A0A2Z4JE19"/>
<dbReference type="InterPro" id="IPR051393">
    <property type="entry name" value="ABC_transporter_permease"/>
</dbReference>
<geneLocation type="plasmid" evidence="9 10">
    <name>unnamed1</name>
</geneLocation>
<keyword evidence="5 7" id="KW-1133">Transmembrane helix</keyword>
<dbReference type="GO" id="GO:0055085">
    <property type="term" value="P:transmembrane transport"/>
    <property type="evidence" value="ECO:0007669"/>
    <property type="project" value="InterPro"/>
</dbReference>
<dbReference type="RefSeq" id="WP_053762971.1">
    <property type="nucleotide sequence ID" value="NZ_CBDRHE010000045.1"/>
</dbReference>
<evidence type="ECO:0000256" key="7">
    <source>
        <dbReference type="SAM" id="Phobius"/>
    </source>
</evidence>
<keyword evidence="3" id="KW-1003">Cell membrane</keyword>
<dbReference type="GO" id="GO:0005886">
    <property type="term" value="C:plasma membrane"/>
    <property type="evidence" value="ECO:0007669"/>
    <property type="project" value="UniProtKB-SubCell"/>
</dbReference>